<dbReference type="GO" id="GO:0097351">
    <property type="term" value="F:toxin sequestering activity"/>
    <property type="evidence" value="ECO:0007669"/>
    <property type="project" value="TreeGrafter"/>
</dbReference>
<protein>
    <submittedName>
        <fullName evidence="3">Phd_YefM</fullName>
    </submittedName>
</protein>
<dbReference type="PANTHER" id="PTHR35377:SF5">
    <property type="entry name" value="ANTITOXIN VAPB46"/>
    <property type="match status" value="1"/>
</dbReference>
<dbReference type="NCBIfam" id="TIGR01552">
    <property type="entry name" value="phd_fam"/>
    <property type="match status" value="1"/>
</dbReference>
<dbReference type="SUPFAM" id="SSF143120">
    <property type="entry name" value="YefM-like"/>
    <property type="match status" value="1"/>
</dbReference>
<dbReference type="Gene3D" id="3.40.1620.10">
    <property type="entry name" value="YefM-like domain"/>
    <property type="match status" value="1"/>
</dbReference>
<evidence type="ECO:0000256" key="2">
    <source>
        <dbReference type="SAM" id="MobiDB-lite"/>
    </source>
</evidence>
<accession>A0A564ZG00</accession>
<dbReference type="EMBL" id="CABIKM010000010">
    <property type="protein sequence ID" value="VUZ84250.1"/>
    <property type="molecule type" value="Genomic_DNA"/>
</dbReference>
<dbReference type="Proteomes" id="UP000334340">
    <property type="component" value="Unassembled WGS sequence"/>
</dbReference>
<evidence type="ECO:0000313" key="4">
    <source>
        <dbReference type="Proteomes" id="UP000334340"/>
    </source>
</evidence>
<evidence type="ECO:0000256" key="1">
    <source>
        <dbReference type="ARBA" id="ARBA00009981"/>
    </source>
</evidence>
<sequence>MRIGLREANQQFSKAIKAVKAGEEVVLTERGKPIGVIRPLGPPAAGEAEVRRLEAAGLLHRASKRQPLPACVPRPLKGLPVSQTLRDERDES</sequence>
<dbReference type="InterPro" id="IPR036165">
    <property type="entry name" value="YefM-like_sf"/>
</dbReference>
<evidence type="ECO:0000313" key="3">
    <source>
        <dbReference type="EMBL" id="VUZ84250.1"/>
    </source>
</evidence>
<reference evidence="3 4" key="1">
    <citation type="submission" date="2019-07" db="EMBL/GenBank/DDBJ databases">
        <authorList>
            <person name="Cremers G."/>
        </authorList>
    </citation>
    <scope>NUCLEOTIDE SEQUENCE [LARGE SCALE GENOMIC DNA]</scope>
</reference>
<feature type="region of interest" description="Disordered" evidence="2">
    <location>
        <begin position="69"/>
        <end position="92"/>
    </location>
</feature>
<gene>
    <name evidence="3" type="ORF">MELA_00620</name>
</gene>
<name>A0A564ZG00_9BACT</name>
<proteinExistence type="inferred from homology"/>
<keyword evidence="4" id="KW-1185">Reference proteome</keyword>
<dbReference type="PANTHER" id="PTHR35377">
    <property type="entry name" value="ANTITOXIN VAPB49-RELATED-RELATED"/>
    <property type="match status" value="1"/>
</dbReference>
<comment type="similarity">
    <text evidence="1">Belongs to the phD/YefM antitoxin family.</text>
</comment>
<organism evidence="3 4">
    <name type="scientific">Candidatus Methylomirabilis lanthanidiphila</name>
    <dbReference type="NCBI Taxonomy" id="2211376"/>
    <lineage>
        <taxon>Bacteria</taxon>
        <taxon>Candidatus Methylomirabilota</taxon>
        <taxon>Candidatus Methylomirabilia</taxon>
        <taxon>Candidatus Methylomirabilales</taxon>
        <taxon>Candidatus Methylomirabilaceae</taxon>
        <taxon>Candidatus Methylomirabilis</taxon>
    </lineage>
</organism>
<dbReference type="AlphaFoldDB" id="A0A564ZG00"/>
<dbReference type="InterPro" id="IPR051416">
    <property type="entry name" value="phD-YefM_TA_antitoxins"/>
</dbReference>